<keyword evidence="2" id="KW-1133">Transmembrane helix</keyword>
<feature type="domain" description="DUF4408" evidence="3">
    <location>
        <begin position="67"/>
        <end position="90"/>
    </location>
</feature>
<gene>
    <name evidence="4" type="ORF">Cni_G27513</name>
</gene>
<evidence type="ECO:0000313" key="4">
    <source>
        <dbReference type="EMBL" id="WOL18716.1"/>
    </source>
</evidence>
<reference evidence="4 5" key="1">
    <citation type="submission" date="2023-10" db="EMBL/GenBank/DDBJ databases">
        <title>Chromosome-scale genome assembly provides insights into flower coloration mechanisms of Canna indica.</title>
        <authorList>
            <person name="Li C."/>
        </authorList>
    </citation>
    <scope>NUCLEOTIDE SEQUENCE [LARGE SCALE GENOMIC DNA]</scope>
    <source>
        <tissue evidence="4">Flower</tissue>
    </source>
</reference>
<dbReference type="EMBL" id="CP136898">
    <property type="protein sequence ID" value="WOL18716.1"/>
    <property type="molecule type" value="Genomic_DNA"/>
</dbReference>
<keyword evidence="5" id="KW-1185">Reference proteome</keyword>
<feature type="transmembrane region" description="Helical" evidence="2">
    <location>
        <begin position="65"/>
        <end position="86"/>
    </location>
</feature>
<evidence type="ECO:0000256" key="2">
    <source>
        <dbReference type="SAM" id="Phobius"/>
    </source>
</evidence>
<evidence type="ECO:0000256" key="1">
    <source>
        <dbReference type="SAM" id="MobiDB-lite"/>
    </source>
</evidence>
<feature type="region of interest" description="Disordered" evidence="1">
    <location>
        <begin position="116"/>
        <end position="144"/>
    </location>
</feature>
<proteinExistence type="predicted"/>
<dbReference type="InterPro" id="IPR025520">
    <property type="entry name" value="DUF4408"/>
</dbReference>
<name>A0AAQ3L5S2_9LILI</name>
<organism evidence="4 5">
    <name type="scientific">Canna indica</name>
    <name type="common">Indian-shot</name>
    <dbReference type="NCBI Taxonomy" id="4628"/>
    <lineage>
        <taxon>Eukaryota</taxon>
        <taxon>Viridiplantae</taxon>
        <taxon>Streptophyta</taxon>
        <taxon>Embryophyta</taxon>
        <taxon>Tracheophyta</taxon>
        <taxon>Spermatophyta</taxon>
        <taxon>Magnoliopsida</taxon>
        <taxon>Liliopsida</taxon>
        <taxon>Zingiberales</taxon>
        <taxon>Cannaceae</taxon>
        <taxon>Canna</taxon>
    </lineage>
</organism>
<feature type="transmembrane region" description="Helical" evidence="2">
    <location>
        <begin position="21"/>
        <end position="45"/>
    </location>
</feature>
<dbReference type="Proteomes" id="UP001327560">
    <property type="component" value="Chromosome 9"/>
</dbReference>
<dbReference type="PANTHER" id="PTHR35762">
    <property type="entry name" value="TRANSMEMBRANE PROTEIN"/>
    <property type="match status" value="1"/>
</dbReference>
<feature type="compositionally biased region" description="Acidic residues" evidence="1">
    <location>
        <begin position="128"/>
        <end position="137"/>
    </location>
</feature>
<dbReference type="AlphaFoldDB" id="A0AAQ3L5S2"/>
<keyword evidence="2" id="KW-0812">Transmembrane</keyword>
<protein>
    <recommendedName>
        <fullName evidence="3">DUF4408 domain-containing protein</fullName>
    </recommendedName>
</protein>
<keyword evidence="2" id="KW-0472">Membrane</keyword>
<sequence length="169" mass="19511">MDAVRIEKFQAMKRYRKRRQLLPNLVRYLAAVLSLGLFLSCPLWLPRARSFLELFLSVSLPGVAAAVSGPKCLFVLGNVIVLVLVGESKLSRTSSRPAADIYEEYVKRKANNEWQAEGRDNKEGLVEKEEEEEEEEEKGSSEIDKKAEDFIARINWERRLEERRLLSRE</sequence>
<dbReference type="PANTHER" id="PTHR35762:SF2">
    <property type="entry name" value="TRANSMEMBRANE PROTEIN"/>
    <property type="match status" value="1"/>
</dbReference>
<accession>A0AAQ3L5S2</accession>
<evidence type="ECO:0000259" key="3">
    <source>
        <dbReference type="Pfam" id="PF14364"/>
    </source>
</evidence>
<evidence type="ECO:0000313" key="5">
    <source>
        <dbReference type="Proteomes" id="UP001327560"/>
    </source>
</evidence>
<dbReference type="Pfam" id="PF14364">
    <property type="entry name" value="DUF4408"/>
    <property type="match status" value="1"/>
</dbReference>
<feature type="compositionally biased region" description="Basic and acidic residues" evidence="1">
    <location>
        <begin position="116"/>
        <end position="127"/>
    </location>
</feature>